<evidence type="ECO:0000256" key="7">
    <source>
        <dbReference type="PIRSR" id="PIRSR602481-1"/>
    </source>
</evidence>
<name>E6W6D7_DESIS</name>
<keyword evidence="5" id="KW-0238">DNA-binding</keyword>
<keyword evidence="7" id="KW-0479">Metal-binding</keyword>
<evidence type="ECO:0000313" key="9">
    <source>
        <dbReference type="Proteomes" id="UP000002572"/>
    </source>
</evidence>
<dbReference type="GO" id="GO:0045892">
    <property type="term" value="P:negative regulation of DNA-templated transcription"/>
    <property type="evidence" value="ECO:0007669"/>
    <property type="project" value="TreeGrafter"/>
</dbReference>
<dbReference type="KEGG" id="din:Selin_2560"/>
<dbReference type="OrthoDB" id="8659436at2"/>
<dbReference type="GO" id="GO:0008270">
    <property type="term" value="F:zinc ion binding"/>
    <property type="evidence" value="ECO:0007669"/>
    <property type="project" value="TreeGrafter"/>
</dbReference>
<feature type="binding site" evidence="7">
    <location>
        <position position="145"/>
    </location>
    <ligand>
        <name>Zn(2+)</name>
        <dbReference type="ChEBI" id="CHEBI:29105"/>
    </ligand>
</feature>
<dbReference type="AlphaFoldDB" id="E6W6D7"/>
<dbReference type="Proteomes" id="UP000002572">
    <property type="component" value="Chromosome"/>
</dbReference>
<keyword evidence="4" id="KW-0805">Transcription regulation</keyword>
<keyword evidence="3 7" id="KW-0862">Zinc</keyword>
<dbReference type="STRING" id="653733.Selin_2560"/>
<dbReference type="PANTHER" id="PTHR33202:SF8">
    <property type="entry name" value="PEROXIDE-RESPONSIVE REPRESSOR PERR"/>
    <property type="match status" value="1"/>
</dbReference>
<dbReference type="Gene3D" id="3.30.1490.190">
    <property type="match status" value="1"/>
</dbReference>
<dbReference type="InParanoid" id="E6W6D7"/>
<dbReference type="InterPro" id="IPR043135">
    <property type="entry name" value="Fur_C"/>
</dbReference>
<dbReference type="EMBL" id="CP002432">
    <property type="protein sequence ID" value="ADU67272.1"/>
    <property type="molecule type" value="Genomic_DNA"/>
</dbReference>
<dbReference type="HOGENOM" id="CLU_096072_4_2_0"/>
<evidence type="ECO:0000256" key="5">
    <source>
        <dbReference type="ARBA" id="ARBA00023125"/>
    </source>
</evidence>
<dbReference type="SUPFAM" id="SSF46785">
    <property type="entry name" value="Winged helix' DNA-binding domain"/>
    <property type="match status" value="1"/>
</dbReference>
<dbReference type="InterPro" id="IPR002481">
    <property type="entry name" value="FUR"/>
</dbReference>
<proteinExistence type="inferred from homology"/>
<feature type="binding site" evidence="7">
    <location>
        <position position="108"/>
    </location>
    <ligand>
        <name>Zn(2+)</name>
        <dbReference type="ChEBI" id="CHEBI:29105"/>
    </ligand>
</feature>
<feature type="binding site" evidence="7">
    <location>
        <position position="148"/>
    </location>
    <ligand>
        <name>Zn(2+)</name>
        <dbReference type="ChEBI" id="CHEBI:29105"/>
    </ligand>
</feature>
<comment type="similarity">
    <text evidence="1">Belongs to the Fur family.</text>
</comment>
<keyword evidence="2" id="KW-0678">Repressor</keyword>
<dbReference type="Gene3D" id="1.10.10.10">
    <property type="entry name" value="Winged helix-like DNA-binding domain superfamily/Winged helix DNA-binding domain"/>
    <property type="match status" value="1"/>
</dbReference>
<keyword evidence="6" id="KW-0804">Transcription</keyword>
<gene>
    <name evidence="8" type="ordered locus">Selin_2560</name>
</gene>
<dbReference type="GO" id="GO:1900376">
    <property type="term" value="P:regulation of secondary metabolite biosynthetic process"/>
    <property type="evidence" value="ECO:0007669"/>
    <property type="project" value="TreeGrafter"/>
</dbReference>
<feature type="binding site" evidence="7">
    <location>
        <position position="105"/>
    </location>
    <ligand>
        <name>Zn(2+)</name>
        <dbReference type="ChEBI" id="CHEBI:29105"/>
    </ligand>
</feature>
<dbReference type="PANTHER" id="PTHR33202">
    <property type="entry name" value="ZINC UPTAKE REGULATION PROTEIN"/>
    <property type="match status" value="1"/>
</dbReference>
<sequence length="153" mass="17909">MVQGGKVKASLKHQLEVFHEECRKRGLRLTPQRLEIFRELAQSMDHPSAEQLHQRLIKKMPTLSLDTIYRTLATFVQYELVNRVETAESQARFEIAHGRHHHLICHKCREIMDFEWNDIDQLTLPEQLQSWGRVEKKSVVVYGTCEKCLGTAE</sequence>
<dbReference type="GO" id="GO:0003700">
    <property type="term" value="F:DNA-binding transcription factor activity"/>
    <property type="evidence" value="ECO:0007669"/>
    <property type="project" value="InterPro"/>
</dbReference>
<dbReference type="InterPro" id="IPR036388">
    <property type="entry name" value="WH-like_DNA-bd_sf"/>
</dbReference>
<organism evidence="8 9">
    <name type="scientific">Desulfurispirillum indicum (strain ATCC BAA-1389 / DSM 22839 / S5)</name>
    <dbReference type="NCBI Taxonomy" id="653733"/>
    <lineage>
        <taxon>Bacteria</taxon>
        <taxon>Pseudomonadati</taxon>
        <taxon>Chrysiogenota</taxon>
        <taxon>Chrysiogenia</taxon>
        <taxon>Chrysiogenales</taxon>
        <taxon>Chrysiogenaceae</taxon>
        <taxon>Desulfurispirillum</taxon>
    </lineage>
</organism>
<dbReference type="InterPro" id="IPR036390">
    <property type="entry name" value="WH_DNA-bd_sf"/>
</dbReference>
<evidence type="ECO:0000256" key="2">
    <source>
        <dbReference type="ARBA" id="ARBA00022491"/>
    </source>
</evidence>
<dbReference type="Pfam" id="PF01475">
    <property type="entry name" value="FUR"/>
    <property type="match status" value="1"/>
</dbReference>
<reference evidence="8 9" key="1">
    <citation type="submission" date="2010-12" db="EMBL/GenBank/DDBJ databases">
        <title>Complete sequence of Desulfurispirillum indicum S5.</title>
        <authorList>
            <consortium name="US DOE Joint Genome Institute"/>
            <person name="Lucas S."/>
            <person name="Copeland A."/>
            <person name="Lapidus A."/>
            <person name="Cheng J.-F."/>
            <person name="Goodwin L."/>
            <person name="Pitluck S."/>
            <person name="Chertkov O."/>
            <person name="Held B."/>
            <person name="Detter J.C."/>
            <person name="Han C."/>
            <person name="Tapia R."/>
            <person name="Land M."/>
            <person name="Hauser L."/>
            <person name="Kyrpides N."/>
            <person name="Ivanova N."/>
            <person name="Mikhailova N."/>
            <person name="Haggblom M."/>
            <person name="Rauschenbach I."/>
            <person name="Bini E."/>
            <person name="Woyke T."/>
        </authorList>
    </citation>
    <scope>NUCLEOTIDE SEQUENCE [LARGE SCALE GENOMIC DNA]</scope>
    <source>
        <strain evidence="9">ATCC BAA-1389 / DSM 22839 / S5</strain>
    </source>
</reference>
<protein>
    <submittedName>
        <fullName evidence="8">Ferric-uptake regulator</fullName>
    </submittedName>
</protein>
<evidence type="ECO:0000256" key="6">
    <source>
        <dbReference type="ARBA" id="ARBA00023163"/>
    </source>
</evidence>
<evidence type="ECO:0000256" key="3">
    <source>
        <dbReference type="ARBA" id="ARBA00022833"/>
    </source>
</evidence>
<accession>E6W6D7</accession>
<dbReference type="eggNOG" id="COG0735">
    <property type="taxonomic scope" value="Bacteria"/>
</dbReference>
<dbReference type="GO" id="GO:0000976">
    <property type="term" value="F:transcription cis-regulatory region binding"/>
    <property type="evidence" value="ECO:0007669"/>
    <property type="project" value="TreeGrafter"/>
</dbReference>
<dbReference type="CDD" id="cd07153">
    <property type="entry name" value="Fur_like"/>
    <property type="match status" value="1"/>
</dbReference>
<evidence type="ECO:0000256" key="1">
    <source>
        <dbReference type="ARBA" id="ARBA00007957"/>
    </source>
</evidence>
<evidence type="ECO:0000256" key="4">
    <source>
        <dbReference type="ARBA" id="ARBA00023015"/>
    </source>
</evidence>
<keyword evidence="9" id="KW-1185">Reference proteome</keyword>
<evidence type="ECO:0000313" key="8">
    <source>
        <dbReference type="EMBL" id="ADU67272.1"/>
    </source>
</evidence>
<comment type="cofactor">
    <cofactor evidence="7">
        <name>Zn(2+)</name>
        <dbReference type="ChEBI" id="CHEBI:29105"/>
    </cofactor>
    <text evidence="7">Binds 1 zinc ion per subunit.</text>
</comment>